<gene>
    <name evidence="4" type="ordered locus">Mar181_0555</name>
</gene>
<accession>F6CZV3</accession>
<dbReference type="Gene3D" id="3.40.50.12780">
    <property type="entry name" value="N-terminal domain of ligase-like"/>
    <property type="match status" value="1"/>
</dbReference>
<dbReference type="Proteomes" id="UP000009230">
    <property type="component" value="Chromosome"/>
</dbReference>
<dbReference type="Gene3D" id="3.10.129.10">
    <property type="entry name" value="Hotdog Thioesterase"/>
    <property type="match status" value="1"/>
</dbReference>
<sequence>MVLSLSDWLTSEPDQIVACSTNKSYKKSDLISRIHSWQTYLPLESGQRWVVYHPDTFEFLSILFALWQSNCLACLPSDICMNTIARLVPDTAGFIGEFPETVKAFRNAPPTNSNSYQPLQPLTREQAAIQVYTSGSTGTPKPILKTIAMIEDEIVSIDQLWSIPENATVISTVPHQHLFGSTFRLFWPLLTERVFQTKACTFTEDIFHQAQQLENYTLITTPSHLKRLNNQLEWSKVSDRCHQVISSAAPLTRKDSHFAAKLFGSPIHEIYGSSETGAIAWRTQANNNGLWTLLPLLSLQQNQDQTRIIGPHIAPQYQLLSDHIETSSKNVFHLLGRKDRIIKVEGKRLSLTKMENEIEKTPWVQTAKVQVLNRLRDEVIVVATLTQAGYQLKNKESQKELTKRLKQALSSSFETVLLPRRWRFLSSLPYNAQGKLSIDRLTSLFDNQDIKWPIKLFQTNHENQVQLTFYIPKELIYFEGHFNQHPILPGITQTHWAQHYAHEYFAINGRFTRLEVVKFQQVILPDSEVTLSLSYDSSSQKLTFRYFSDKGVYSSGRICFA</sequence>
<dbReference type="GO" id="GO:0006631">
    <property type="term" value="P:fatty acid metabolic process"/>
    <property type="evidence" value="ECO:0007669"/>
    <property type="project" value="TreeGrafter"/>
</dbReference>
<dbReference type="InterPro" id="IPR045851">
    <property type="entry name" value="AMP-bd_C_sf"/>
</dbReference>
<dbReference type="InterPro" id="IPR029069">
    <property type="entry name" value="HotDog_dom_sf"/>
</dbReference>
<dbReference type="Pfam" id="PF22818">
    <property type="entry name" value="ApeI-like"/>
    <property type="match status" value="1"/>
</dbReference>
<evidence type="ECO:0000259" key="2">
    <source>
        <dbReference type="Pfam" id="PF00501"/>
    </source>
</evidence>
<dbReference type="AlphaFoldDB" id="F6CZV3"/>
<dbReference type="GO" id="GO:0031956">
    <property type="term" value="F:medium-chain fatty acid-CoA ligase activity"/>
    <property type="evidence" value="ECO:0007669"/>
    <property type="project" value="TreeGrafter"/>
</dbReference>
<proteinExistence type="inferred from homology"/>
<organism evidence="4 5">
    <name type="scientific">Marinomonas posidonica (strain CECT 7376 / NCIMB 14433 / IVIA-Po-181)</name>
    <dbReference type="NCBI Taxonomy" id="491952"/>
    <lineage>
        <taxon>Bacteria</taxon>
        <taxon>Pseudomonadati</taxon>
        <taxon>Pseudomonadota</taxon>
        <taxon>Gammaproteobacteria</taxon>
        <taxon>Oceanospirillales</taxon>
        <taxon>Oceanospirillaceae</taxon>
        <taxon>Marinomonas</taxon>
    </lineage>
</organism>
<dbReference type="EMBL" id="CP002771">
    <property type="protein sequence ID" value="AEF53614.1"/>
    <property type="molecule type" value="Genomic_DNA"/>
</dbReference>
<feature type="domain" description="ApeI dehydratase-like" evidence="3">
    <location>
        <begin position="459"/>
        <end position="557"/>
    </location>
</feature>
<dbReference type="HOGENOM" id="CLU_026234_1_0_6"/>
<protein>
    <submittedName>
        <fullName evidence="4">AMP-dependent synthetase and ligase</fullName>
    </submittedName>
</protein>
<dbReference type="KEGG" id="mpc:Mar181_0555"/>
<dbReference type="InterPro" id="IPR000873">
    <property type="entry name" value="AMP-dep_synth/lig_dom"/>
</dbReference>
<comment type="similarity">
    <text evidence="1">Belongs to the ATP-dependent AMP-binding enzyme family.</text>
</comment>
<evidence type="ECO:0000313" key="5">
    <source>
        <dbReference type="Proteomes" id="UP000009230"/>
    </source>
</evidence>
<keyword evidence="4" id="KW-0436">Ligase</keyword>
<dbReference type="InterPro" id="IPR042099">
    <property type="entry name" value="ANL_N_sf"/>
</dbReference>
<dbReference type="InterPro" id="IPR054545">
    <property type="entry name" value="ApeI-like"/>
</dbReference>
<evidence type="ECO:0000313" key="4">
    <source>
        <dbReference type="EMBL" id="AEF53614.1"/>
    </source>
</evidence>
<dbReference type="eggNOG" id="COG0318">
    <property type="taxonomic scope" value="Bacteria"/>
</dbReference>
<keyword evidence="5" id="KW-1185">Reference proteome</keyword>
<name>F6CZV3_MARPP</name>
<dbReference type="PANTHER" id="PTHR43201:SF8">
    <property type="entry name" value="ACYL-COA SYNTHETASE FAMILY MEMBER 3"/>
    <property type="match status" value="1"/>
</dbReference>
<evidence type="ECO:0000259" key="3">
    <source>
        <dbReference type="Pfam" id="PF22818"/>
    </source>
</evidence>
<dbReference type="Gene3D" id="3.30.300.30">
    <property type="match status" value="1"/>
</dbReference>
<feature type="domain" description="AMP-dependent synthetase/ligase" evidence="2">
    <location>
        <begin position="115"/>
        <end position="285"/>
    </location>
</feature>
<dbReference type="Pfam" id="PF00501">
    <property type="entry name" value="AMP-binding"/>
    <property type="match status" value="1"/>
</dbReference>
<dbReference type="STRING" id="491952.Mar181_0555"/>
<dbReference type="PANTHER" id="PTHR43201">
    <property type="entry name" value="ACYL-COA SYNTHETASE"/>
    <property type="match status" value="1"/>
</dbReference>
<reference evidence="4 5" key="1">
    <citation type="journal article" date="2012" name="Stand. Genomic Sci.">
        <title>Complete genome sequence of Marinomonas posidonica type strain (IVIA-Po-181(T)).</title>
        <authorList>
            <person name="Lucas-Elio P."/>
            <person name="Goodwin L."/>
            <person name="Woyke T."/>
            <person name="Pitluck S."/>
            <person name="Nolan M."/>
            <person name="Kyrpides N.C."/>
            <person name="Detter J.C."/>
            <person name="Copeland A."/>
            <person name="Lu M."/>
            <person name="Bruce D."/>
            <person name="Detter C."/>
            <person name="Tapia R."/>
            <person name="Han S."/>
            <person name="Land M.L."/>
            <person name="Ivanova N."/>
            <person name="Mikhailova N."/>
            <person name="Johnston A.W."/>
            <person name="Sanchez-Amat A."/>
        </authorList>
    </citation>
    <scope>NUCLEOTIDE SEQUENCE [LARGE SCALE GENOMIC DNA]</scope>
    <source>
        <strain evidence="5">CECT 7376 / NCIMB 14433 / IVIA-Po-181</strain>
    </source>
</reference>
<dbReference type="SUPFAM" id="SSF56801">
    <property type="entry name" value="Acetyl-CoA synthetase-like"/>
    <property type="match status" value="1"/>
</dbReference>
<evidence type="ECO:0000256" key="1">
    <source>
        <dbReference type="ARBA" id="ARBA00006432"/>
    </source>
</evidence>
<dbReference type="eggNOG" id="COG0764">
    <property type="taxonomic scope" value="Bacteria"/>
</dbReference>
<dbReference type="SUPFAM" id="SSF54637">
    <property type="entry name" value="Thioesterase/thiol ester dehydrase-isomerase"/>
    <property type="match status" value="1"/>
</dbReference>